<gene>
    <name evidence="1" type="ORF">Aglo03_18910</name>
</gene>
<keyword evidence="2" id="KW-1185">Reference proteome</keyword>
<dbReference type="Proteomes" id="UP001165042">
    <property type="component" value="Unassembled WGS sequence"/>
</dbReference>
<evidence type="ECO:0000313" key="2">
    <source>
        <dbReference type="Proteomes" id="UP001165042"/>
    </source>
</evidence>
<reference evidence="1" key="1">
    <citation type="submission" date="2023-02" db="EMBL/GenBank/DDBJ databases">
        <title>Actinokineospora globicatena NBRC 15670.</title>
        <authorList>
            <person name="Ichikawa N."/>
            <person name="Sato H."/>
            <person name="Tonouchi N."/>
        </authorList>
    </citation>
    <scope>NUCLEOTIDE SEQUENCE</scope>
    <source>
        <strain evidence="1">NBRC 15670</strain>
    </source>
</reference>
<protein>
    <submittedName>
        <fullName evidence="1">Uncharacterized protein</fullName>
    </submittedName>
</protein>
<dbReference type="EMBL" id="BSSD01000002">
    <property type="protein sequence ID" value="GLW91075.1"/>
    <property type="molecule type" value="Genomic_DNA"/>
</dbReference>
<comment type="caution">
    <text evidence="1">The sequence shown here is derived from an EMBL/GenBank/DDBJ whole genome shotgun (WGS) entry which is preliminary data.</text>
</comment>
<dbReference type="AlphaFoldDB" id="A0A9W6QLY5"/>
<organism evidence="1 2">
    <name type="scientific">Actinokineospora globicatena</name>
    <dbReference type="NCBI Taxonomy" id="103729"/>
    <lineage>
        <taxon>Bacteria</taxon>
        <taxon>Bacillati</taxon>
        <taxon>Actinomycetota</taxon>
        <taxon>Actinomycetes</taxon>
        <taxon>Pseudonocardiales</taxon>
        <taxon>Pseudonocardiaceae</taxon>
        <taxon>Actinokineospora</taxon>
    </lineage>
</organism>
<evidence type="ECO:0000313" key="1">
    <source>
        <dbReference type="EMBL" id="GLW91075.1"/>
    </source>
</evidence>
<name>A0A9W6QLY5_9PSEU</name>
<accession>A0A9W6QLY5</accession>
<proteinExistence type="predicted"/>
<sequence>MLATCLTFELVTISSGPGNWLCADADGTPSKAEIVAAAAPTTAMVVARLPRREEGTLRTPLVKI</sequence>